<dbReference type="GO" id="GO:0005840">
    <property type="term" value="C:ribosome"/>
    <property type="evidence" value="ECO:0007669"/>
    <property type="project" value="UniProtKB-KW"/>
</dbReference>
<dbReference type="GO" id="GO:0005737">
    <property type="term" value="C:cytoplasm"/>
    <property type="evidence" value="ECO:0007669"/>
    <property type="project" value="UniProtKB-ARBA"/>
</dbReference>
<evidence type="ECO:0000256" key="1">
    <source>
        <dbReference type="ARBA" id="ARBA00008563"/>
    </source>
</evidence>
<gene>
    <name evidence="4" type="ORF">A45J_2580</name>
</gene>
<dbReference type="PANTHER" id="PTHR21349">
    <property type="entry name" value="50S RIBOSOMAL PROTEIN L21"/>
    <property type="match status" value="1"/>
</dbReference>
<proteinExistence type="inferred from homology"/>
<dbReference type="NCBIfam" id="TIGR00061">
    <property type="entry name" value="L21"/>
    <property type="match status" value="1"/>
</dbReference>
<dbReference type="PANTHER" id="PTHR21349:SF0">
    <property type="entry name" value="LARGE RIBOSOMAL SUBUNIT PROTEIN BL21M"/>
    <property type="match status" value="1"/>
</dbReference>
<dbReference type="AlphaFoldDB" id="A0A5J4L3J1"/>
<protein>
    <submittedName>
        <fullName evidence="4">50S ribosomal protein L21</fullName>
    </submittedName>
</protein>
<keyword evidence="3" id="KW-0687">Ribonucleoprotein</keyword>
<comment type="similarity">
    <text evidence="1">Belongs to the bacterial ribosomal protein bL21 family.</text>
</comment>
<dbReference type="InterPro" id="IPR036164">
    <property type="entry name" value="bL21-like_sf"/>
</dbReference>
<dbReference type="HAMAP" id="MF_01363">
    <property type="entry name" value="Ribosomal_bL21"/>
    <property type="match status" value="1"/>
</dbReference>
<dbReference type="GO" id="GO:0006412">
    <property type="term" value="P:translation"/>
    <property type="evidence" value="ECO:0007669"/>
    <property type="project" value="InterPro"/>
</dbReference>
<dbReference type="InterPro" id="IPR001787">
    <property type="entry name" value="Ribosomal_bL21"/>
</dbReference>
<dbReference type="GO" id="GO:0003723">
    <property type="term" value="F:RNA binding"/>
    <property type="evidence" value="ECO:0007669"/>
    <property type="project" value="InterPro"/>
</dbReference>
<evidence type="ECO:0000256" key="2">
    <source>
        <dbReference type="ARBA" id="ARBA00022980"/>
    </source>
</evidence>
<comment type="caution">
    <text evidence="4">The sequence shown here is derived from an EMBL/GenBank/DDBJ whole genome shotgun (WGS) entry which is preliminary data.</text>
</comment>
<dbReference type="SUPFAM" id="SSF141091">
    <property type="entry name" value="L21p-like"/>
    <property type="match status" value="1"/>
</dbReference>
<name>A0A5J4L3J1_9ZZZZ</name>
<organism evidence="4">
    <name type="scientific">hot springs metagenome</name>
    <dbReference type="NCBI Taxonomy" id="433727"/>
    <lineage>
        <taxon>unclassified sequences</taxon>
        <taxon>metagenomes</taxon>
        <taxon>ecological metagenomes</taxon>
    </lineage>
</organism>
<reference evidence="4" key="1">
    <citation type="submission" date="2019-10" db="EMBL/GenBank/DDBJ databases">
        <title>Metagenomic sequencing of thiosulfate-disproportionating enrichment culture.</title>
        <authorList>
            <person name="Umezawa K."/>
            <person name="Kojima H."/>
            <person name="Fukui M."/>
        </authorList>
    </citation>
    <scope>NUCLEOTIDE SEQUENCE</scope>
    <source>
        <strain evidence="4">45J</strain>
    </source>
</reference>
<keyword evidence="2 4" id="KW-0689">Ribosomal protein</keyword>
<dbReference type="GO" id="GO:1990904">
    <property type="term" value="C:ribonucleoprotein complex"/>
    <property type="evidence" value="ECO:0007669"/>
    <property type="project" value="UniProtKB-KW"/>
</dbReference>
<dbReference type="Pfam" id="PF00829">
    <property type="entry name" value="Ribosomal_L21p"/>
    <property type="match status" value="1"/>
</dbReference>
<dbReference type="EMBL" id="BLAB01000001">
    <property type="protein sequence ID" value="GER94815.1"/>
    <property type="molecule type" value="Genomic_DNA"/>
</dbReference>
<evidence type="ECO:0000313" key="4">
    <source>
        <dbReference type="EMBL" id="GER94815.1"/>
    </source>
</evidence>
<evidence type="ECO:0000256" key="3">
    <source>
        <dbReference type="ARBA" id="ARBA00023274"/>
    </source>
</evidence>
<dbReference type="InterPro" id="IPR028909">
    <property type="entry name" value="bL21-like"/>
</dbReference>
<dbReference type="GO" id="GO:0003735">
    <property type="term" value="F:structural constituent of ribosome"/>
    <property type="evidence" value="ECO:0007669"/>
    <property type="project" value="InterPro"/>
</dbReference>
<accession>A0A5J4L3J1</accession>
<sequence>MYAIIQAGGEQVRVSAGDKICVEKIKGDVQSEVLLDKVLVVSKDDKIVFGRPYVNGASVKAEIVETGKMPKVLVFGPRPKKAHRKLKGHRQQYTTLKIKEIIA</sequence>